<dbReference type="EMBL" id="JBIASD010000004">
    <property type="protein sequence ID" value="MFF3665401.1"/>
    <property type="molecule type" value="Genomic_DNA"/>
</dbReference>
<evidence type="ECO:0000313" key="2">
    <source>
        <dbReference type="Proteomes" id="UP001602013"/>
    </source>
</evidence>
<accession>A0ABW6SKB9</accession>
<comment type="caution">
    <text evidence="1">The sequence shown here is derived from an EMBL/GenBank/DDBJ whole genome shotgun (WGS) entry which is preliminary data.</text>
</comment>
<reference evidence="1 2" key="1">
    <citation type="submission" date="2024-10" db="EMBL/GenBank/DDBJ databases">
        <title>The Natural Products Discovery Center: Release of the First 8490 Sequenced Strains for Exploring Actinobacteria Biosynthetic Diversity.</title>
        <authorList>
            <person name="Kalkreuter E."/>
            <person name="Kautsar S.A."/>
            <person name="Yang D."/>
            <person name="Bader C.D."/>
            <person name="Teijaro C.N."/>
            <person name="Fluegel L."/>
            <person name="Davis C.M."/>
            <person name="Simpson J.R."/>
            <person name="Lauterbach L."/>
            <person name="Steele A.D."/>
            <person name="Gui C."/>
            <person name="Meng S."/>
            <person name="Li G."/>
            <person name="Viehrig K."/>
            <person name="Ye F."/>
            <person name="Su P."/>
            <person name="Kiefer A.F."/>
            <person name="Nichols A."/>
            <person name="Cepeda A.J."/>
            <person name="Yan W."/>
            <person name="Fan B."/>
            <person name="Jiang Y."/>
            <person name="Adhikari A."/>
            <person name="Zheng C.-J."/>
            <person name="Schuster L."/>
            <person name="Cowan T.M."/>
            <person name="Smanski M.J."/>
            <person name="Chevrette M.G."/>
            <person name="De Carvalho L.P.S."/>
            <person name="Shen B."/>
        </authorList>
    </citation>
    <scope>NUCLEOTIDE SEQUENCE [LARGE SCALE GENOMIC DNA]</scope>
    <source>
        <strain evidence="1 2">NPDC002173</strain>
    </source>
</reference>
<sequence length="164" mass="17963">MLGNEATTISAHYLQAGDYLYSATTGSAGTKGYYADITAIAPTADEWLPGALDLTLADGQTVTVMPHDPVCVIGDPRELTRRIQRINAAPVTDDEIEIDEEPPTRRTPGLCFKPHHTAEHRAEVTARHEARRSANRLARAIEGGRNGRWMAEHADDLDAYELAE</sequence>
<protein>
    <submittedName>
        <fullName evidence="1">Uncharacterized protein</fullName>
    </submittedName>
</protein>
<dbReference type="Proteomes" id="UP001602013">
    <property type="component" value="Unassembled WGS sequence"/>
</dbReference>
<keyword evidence="2" id="KW-1185">Reference proteome</keyword>
<proteinExistence type="predicted"/>
<gene>
    <name evidence="1" type="ORF">ACFYXI_07385</name>
</gene>
<organism evidence="1 2">
    <name type="scientific">Microtetraspora malaysiensis</name>
    <dbReference type="NCBI Taxonomy" id="161358"/>
    <lineage>
        <taxon>Bacteria</taxon>
        <taxon>Bacillati</taxon>
        <taxon>Actinomycetota</taxon>
        <taxon>Actinomycetes</taxon>
        <taxon>Streptosporangiales</taxon>
        <taxon>Streptosporangiaceae</taxon>
        <taxon>Microtetraspora</taxon>
    </lineage>
</organism>
<name>A0ABW6SKB9_9ACTN</name>
<evidence type="ECO:0000313" key="1">
    <source>
        <dbReference type="EMBL" id="MFF3665401.1"/>
    </source>
</evidence>
<dbReference type="RefSeq" id="WP_387409397.1">
    <property type="nucleotide sequence ID" value="NZ_JBIASD010000004.1"/>
</dbReference>